<dbReference type="Proteomes" id="UP001291623">
    <property type="component" value="Unassembled WGS sequence"/>
</dbReference>
<dbReference type="PANTHER" id="PTHR33355:SF12">
    <property type="entry name" value="WALL-ASSOCIATED RECEPTOR KINASE CARBOXY-TERMINAL PROTEIN"/>
    <property type="match status" value="1"/>
</dbReference>
<evidence type="ECO:0000259" key="2">
    <source>
        <dbReference type="Pfam" id="PF14380"/>
    </source>
</evidence>
<feature type="domain" description="Wall-associated receptor kinase C-terminal" evidence="2">
    <location>
        <begin position="2"/>
        <end position="36"/>
    </location>
</feature>
<dbReference type="Pfam" id="PF14380">
    <property type="entry name" value="WAK_assoc"/>
    <property type="match status" value="1"/>
</dbReference>
<keyword evidence="4" id="KW-1185">Reference proteome</keyword>
<name>A0AAE1SKC5_9SOLA</name>
<evidence type="ECO:0000313" key="4">
    <source>
        <dbReference type="Proteomes" id="UP001291623"/>
    </source>
</evidence>
<dbReference type="PANTHER" id="PTHR33355">
    <property type="entry name" value="WALL-ASSOCIATED RECEPTOR KINASE CARBOXY-TERMINAL PROTEIN-RELATED"/>
    <property type="match status" value="1"/>
</dbReference>
<gene>
    <name evidence="3" type="ORF">RND71_007698</name>
</gene>
<evidence type="ECO:0000256" key="1">
    <source>
        <dbReference type="ARBA" id="ARBA00023180"/>
    </source>
</evidence>
<evidence type="ECO:0000313" key="3">
    <source>
        <dbReference type="EMBL" id="KAK4372314.1"/>
    </source>
</evidence>
<keyword evidence="1" id="KW-0325">Glycoprotein</keyword>
<comment type="caution">
    <text evidence="3">The sequence shown here is derived from an EMBL/GenBank/DDBJ whole genome shotgun (WGS) entry which is preliminary data.</text>
</comment>
<proteinExistence type="predicted"/>
<sequence>MKLSFNVPDTGCERCAKSGGTCGFDVETEMTQCICSITSNSTRDCEKLPQTHSSSSSPIHHIVLEHELDHMQSRINSDRDN</sequence>
<organism evidence="3 4">
    <name type="scientific">Anisodus tanguticus</name>
    <dbReference type="NCBI Taxonomy" id="243964"/>
    <lineage>
        <taxon>Eukaryota</taxon>
        <taxon>Viridiplantae</taxon>
        <taxon>Streptophyta</taxon>
        <taxon>Embryophyta</taxon>
        <taxon>Tracheophyta</taxon>
        <taxon>Spermatophyta</taxon>
        <taxon>Magnoliopsida</taxon>
        <taxon>eudicotyledons</taxon>
        <taxon>Gunneridae</taxon>
        <taxon>Pentapetalae</taxon>
        <taxon>asterids</taxon>
        <taxon>lamiids</taxon>
        <taxon>Solanales</taxon>
        <taxon>Solanaceae</taxon>
        <taxon>Solanoideae</taxon>
        <taxon>Hyoscyameae</taxon>
        <taxon>Anisodus</taxon>
    </lineage>
</organism>
<accession>A0AAE1SKC5</accession>
<dbReference type="InterPro" id="IPR032872">
    <property type="entry name" value="WAK_assoc_C"/>
</dbReference>
<dbReference type="AlphaFoldDB" id="A0AAE1SKC5"/>
<reference evidence="3" key="1">
    <citation type="submission" date="2023-12" db="EMBL/GenBank/DDBJ databases">
        <title>Genome assembly of Anisodus tanguticus.</title>
        <authorList>
            <person name="Wang Y.-J."/>
        </authorList>
    </citation>
    <scope>NUCLEOTIDE SEQUENCE</scope>
    <source>
        <strain evidence="3">KB-2021</strain>
        <tissue evidence="3">Leaf</tissue>
    </source>
</reference>
<protein>
    <recommendedName>
        <fullName evidence="2">Wall-associated receptor kinase C-terminal domain-containing protein</fullName>
    </recommendedName>
</protein>
<dbReference type="EMBL" id="JAVYJV010000004">
    <property type="protein sequence ID" value="KAK4372314.1"/>
    <property type="molecule type" value="Genomic_DNA"/>
</dbReference>